<evidence type="ECO:0000256" key="2">
    <source>
        <dbReference type="ARBA" id="ARBA00012513"/>
    </source>
</evidence>
<evidence type="ECO:0000256" key="11">
    <source>
        <dbReference type="ARBA" id="ARBA00048679"/>
    </source>
</evidence>
<keyword evidence="9" id="KW-0460">Magnesium</keyword>
<evidence type="ECO:0000256" key="10">
    <source>
        <dbReference type="ARBA" id="ARBA00047899"/>
    </source>
</evidence>
<keyword evidence="3" id="KW-0723">Serine/threonine-protein kinase</keyword>
<dbReference type="SUPFAM" id="SSF56112">
    <property type="entry name" value="Protein kinase-like (PK-like)"/>
    <property type="match status" value="1"/>
</dbReference>
<dbReference type="InterPro" id="IPR008266">
    <property type="entry name" value="Tyr_kinase_AS"/>
</dbReference>
<dbReference type="PROSITE" id="PS00109">
    <property type="entry name" value="PROTEIN_KINASE_TYR"/>
    <property type="match status" value="1"/>
</dbReference>
<evidence type="ECO:0000313" key="14">
    <source>
        <dbReference type="Proteomes" id="UP000565078"/>
    </source>
</evidence>
<dbReference type="InterPro" id="IPR018935">
    <property type="entry name" value="RIO_kinase_CS"/>
</dbReference>
<dbReference type="InterPro" id="IPR011009">
    <property type="entry name" value="Kinase-like_dom_sf"/>
</dbReference>
<evidence type="ECO:0000259" key="12">
    <source>
        <dbReference type="PROSITE" id="PS50011"/>
    </source>
</evidence>
<dbReference type="GO" id="GO:0046872">
    <property type="term" value="F:metal ion binding"/>
    <property type="evidence" value="ECO:0007669"/>
    <property type="project" value="UniProtKB-KW"/>
</dbReference>
<dbReference type="InterPro" id="IPR018934">
    <property type="entry name" value="RIO_dom"/>
</dbReference>
<comment type="caution">
    <text evidence="13">The sequence shown here is derived from an EMBL/GenBank/DDBJ whole genome shotgun (WGS) entry which is preliminary data.</text>
</comment>
<dbReference type="Gene3D" id="1.10.510.10">
    <property type="entry name" value="Transferase(Phosphotransferase) domain 1"/>
    <property type="match status" value="1"/>
</dbReference>
<dbReference type="InterPro" id="IPR000687">
    <property type="entry name" value="RIO_kinase"/>
</dbReference>
<dbReference type="CDD" id="cd05145">
    <property type="entry name" value="RIO1_like"/>
    <property type="match status" value="1"/>
</dbReference>
<name>A0A7J4J002_9ARCH</name>
<keyword evidence="5" id="KW-0479">Metal-binding</keyword>
<comment type="catalytic activity">
    <reaction evidence="10">
        <text>L-threonyl-[protein] + ATP = O-phospho-L-threonyl-[protein] + ADP + H(+)</text>
        <dbReference type="Rhea" id="RHEA:46608"/>
        <dbReference type="Rhea" id="RHEA-COMP:11060"/>
        <dbReference type="Rhea" id="RHEA-COMP:11605"/>
        <dbReference type="ChEBI" id="CHEBI:15378"/>
        <dbReference type="ChEBI" id="CHEBI:30013"/>
        <dbReference type="ChEBI" id="CHEBI:30616"/>
        <dbReference type="ChEBI" id="CHEBI:61977"/>
        <dbReference type="ChEBI" id="CHEBI:456216"/>
        <dbReference type="EC" id="2.7.11.1"/>
    </reaction>
</comment>
<evidence type="ECO:0000256" key="5">
    <source>
        <dbReference type="ARBA" id="ARBA00022723"/>
    </source>
</evidence>
<keyword evidence="4" id="KW-0808">Transferase</keyword>
<evidence type="ECO:0000256" key="1">
    <source>
        <dbReference type="ARBA" id="ARBA00009196"/>
    </source>
</evidence>
<comment type="similarity">
    <text evidence="1">Belongs to the protein kinase superfamily. RIO-type Ser/Thr kinase family.</text>
</comment>
<dbReference type="InterPro" id="IPR051272">
    <property type="entry name" value="RIO-type_Ser/Thr_kinase"/>
</dbReference>
<keyword evidence="7 13" id="KW-0418">Kinase</keyword>
<organism evidence="13 14">
    <name type="scientific">Candidatus Iainarchaeum sp</name>
    <dbReference type="NCBI Taxonomy" id="3101447"/>
    <lineage>
        <taxon>Archaea</taxon>
        <taxon>Candidatus Iainarchaeota</taxon>
        <taxon>Candidatus Iainarchaeia</taxon>
        <taxon>Candidatus Iainarchaeales</taxon>
        <taxon>Candidatus Iainarchaeaceae</taxon>
        <taxon>Candidatus Iainarchaeum</taxon>
    </lineage>
</organism>
<evidence type="ECO:0000256" key="3">
    <source>
        <dbReference type="ARBA" id="ARBA00022527"/>
    </source>
</evidence>
<dbReference type="Gene3D" id="3.30.200.20">
    <property type="entry name" value="Phosphorylase Kinase, domain 1"/>
    <property type="match status" value="1"/>
</dbReference>
<gene>
    <name evidence="13" type="ORF">HA254_03555</name>
</gene>
<dbReference type="AlphaFoldDB" id="A0A7J4J002"/>
<evidence type="ECO:0000256" key="4">
    <source>
        <dbReference type="ARBA" id="ARBA00022679"/>
    </source>
</evidence>
<evidence type="ECO:0000256" key="8">
    <source>
        <dbReference type="ARBA" id="ARBA00022840"/>
    </source>
</evidence>
<keyword evidence="8" id="KW-0067">ATP-binding</keyword>
<dbReference type="EC" id="2.7.11.1" evidence="2"/>
<dbReference type="PROSITE" id="PS50011">
    <property type="entry name" value="PROTEIN_KINASE_DOM"/>
    <property type="match status" value="1"/>
</dbReference>
<dbReference type="InterPro" id="IPR000719">
    <property type="entry name" value="Prot_kinase_dom"/>
</dbReference>
<sequence length="267" mass="30640">MHEYEEFDDEIYEKMKMRIRSETDRKIFQQVFDSKTFEAMQALANKGSIDVLEHIISTGKEAHVFIASDVSGNKRAVKIFKKETTHFKKMNQYIDGDPRFRNLATDRRGLVLAWARKEYKNLVAASNAHLAVPLPIAIRENTIVMEFIGEGENAAPRLKDIVPAEKDLIEFRKQTVQFLSGLYLAGLVHADLSEYNILVKGKELTMIDFAQALLLNHPRAKEFFERDVANMASYFSKAGLETSYGELYAMVKKEKERSAKVPRLRKT</sequence>
<evidence type="ECO:0000256" key="6">
    <source>
        <dbReference type="ARBA" id="ARBA00022741"/>
    </source>
</evidence>
<dbReference type="Proteomes" id="UP000565078">
    <property type="component" value="Unassembled WGS sequence"/>
</dbReference>
<dbReference type="GO" id="GO:0005524">
    <property type="term" value="F:ATP binding"/>
    <property type="evidence" value="ECO:0007669"/>
    <property type="project" value="UniProtKB-KW"/>
</dbReference>
<dbReference type="PROSITE" id="PS01245">
    <property type="entry name" value="RIO1"/>
    <property type="match status" value="1"/>
</dbReference>
<reference evidence="14" key="1">
    <citation type="journal article" date="2020" name="bioRxiv">
        <title>A rank-normalized archaeal taxonomy based on genome phylogeny resolves widespread incomplete and uneven classifications.</title>
        <authorList>
            <person name="Rinke C."/>
            <person name="Chuvochina M."/>
            <person name="Mussig A.J."/>
            <person name="Chaumeil P.-A."/>
            <person name="Waite D.W."/>
            <person name="Whitman W.B."/>
            <person name="Parks D.H."/>
            <person name="Hugenholtz P."/>
        </authorList>
    </citation>
    <scope>NUCLEOTIDE SEQUENCE [LARGE SCALE GENOMIC DNA]</scope>
</reference>
<evidence type="ECO:0000256" key="7">
    <source>
        <dbReference type="ARBA" id="ARBA00022777"/>
    </source>
</evidence>
<keyword evidence="6" id="KW-0547">Nucleotide-binding</keyword>
<dbReference type="SMART" id="SM00090">
    <property type="entry name" value="RIO"/>
    <property type="match status" value="1"/>
</dbReference>
<dbReference type="EMBL" id="DUGC01000056">
    <property type="protein sequence ID" value="HIH09725.1"/>
    <property type="molecule type" value="Genomic_DNA"/>
</dbReference>
<evidence type="ECO:0000256" key="9">
    <source>
        <dbReference type="ARBA" id="ARBA00022842"/>
    </source>
</evidence>
<dbReference type="PANTHER" id="PTHR45723">
    <property type="entry name" value="SERINE/THREONINE-PROTEIN KINASE RIO1"/>
    <property type="match status" value="1"/>
</dbReference>
<dbReference type="Pfam" id="PF01163">
    <property type="entry name" value="RIO1"/>
    <property type="match status" value="1"/>
</dbReference>
<feature type="domain" description="Protein kinase" evidence="12">
    <location>
        <begin position="50"/>
        <end position="267"/>
    </location>
</feature>
<comment type="catalytic activity">
    <reaction evidence="11">
        <text>L-seryl-[protein] + ATP = O-phospho-L-seryl-[protein] + ADP + H(+)</text>
        <dbReference type="Rhea" id="RHEA:17989"/>
        <dbReference type="Rhea" id="RHEA-COMP:9863"/>
        <dbReference type="Rhea" id="RHEA-COMP:11604"/>
        <dbReference type="ChEBI" id="CHEBI:15378"/>
        <dbReference type="ChEBI" id="CHEBI:29999"/>
        <dbReference type="ChEBI" id="CHEBI:30616"/>
        <dbReference type="ChEBI" id="CHEBI:83421"/>
        <dbReference type="ChEBI" id="CHEBI:456216"/>
        <dbReference type="EC" id="2.7.11.1"/>
    </reaction>
</comment>
<evidence type="ECO:0000313" key="13">
    <source>
        <dbReference type="EMBL" id="HIH09725.1"/>
    </source>
</evidence>
<accession>A0A7J4J002</accession>
<dbReference type="GO" id="GO:0004674">
    <property type="term" value="F:protein serine/threonine kinase activity"/>
    <property type="evidence" value="ECO:0007669"/>
    <property type="project" value="UniProtKB-KW"/>
</dbReference>
<proteinExistence type="inferred from homology"/>
<protein>
    <recommendedName>
        <fullName evidence="2">non-specific serine/threonine protein kinase</fullName>
        <ecNumber evidence="2">2.7.11.1</ecNumber>
    </recommendedName>
</protein>